<evidence type="ECO:0000259" key="4">
    <source>
        <dbReference type="Pfam" id="PF02826"/>
    </source>
</evidence>
<gene>
    <name evidence="5" type="primary">hprA_20</name>
    <name evidence="5" type="ORF">SDC9_158344</name>
</gene>
<dbReference type="Pfam" id="PF02826">
    <property type="entry name" value="2-Hacid_dh_C"/>
    <property type="match status" value="1"/>
</dbReference>
<dbReference type="InterPro" id="IPR050857">
    <property type="entry name" value="D-2-hydroxyacid_DH"/>
</dbReference>
<evidence type="ECO:0000256" key="2">
    <source>
        <dbReference type="ARBA" id="ARBA00023002"/>
    </source>
</evidence>
<reference evidence="5" key="1">
    <citation type="submission" date="2019-08" db="EMBL/GenBank/DDBJ databases">
        <authorList>
            <person name="Kucharzyk K."/>
            <person name="Murdoch R.W."/>
            <person name="Higgins S."/>
            <person name="Loffler F."/>
        </authorList>
    </citation>
    <scope>NUCLEOTIDE SEQUENCE</scope>
</reference>
<dbReference type="EMBL" id="VSSQ01057241">
    <property type="protein sequence ID" value="MPN11043.1"/>
    <property type="molecule type" value="Genomic_DNA"/>
</dbReference>
<evidence type="ECO:0000256" key="1">
    <source>
        <dbReference type="ARBA" id="ARBA00005854"/>
    </source>
</evidence>
<organism evidence="5">
    <name type="scientific">bioreactor metagenome</name>
    <dbReference type="NCBI Taxonomy" id="1076179"/>
    <lineage>
        <taxon>unclassified sequences</taxon>
        <taxon>metagenomes</taxon>
        <taxon>ecological metagenomes</taxon>
    </lineage>
</organism>
<dbReference type="GO" id="GO:0003714">
    <property type="term" value="F:transcription corepressor activity"/>
    <property type="evidence" value="ECO:0007669"/>
    <property type="project" value="InterPro"/>
</dbReference>
<dbReference type="GO" id="GO:0008465">
    <property type="term" value="F:hydroxypyruvate reductase (NADH) activity"/>
    <property type="evidence" value="ECO:0007669"/>
    <property type="project" value="UniProtKB-EC"/>
</dbReference>
<dbReference type="PROSITE" id="PS00671">
    <property type="entry name" value="D_2_HYDROXYACID_DH_3"/>
    <property type="match status" value="1"/>
</dbReference>
<dbReference type="EC" id="1.1.1.29" evidence="5"/>
<dbReference type="Gene3D" id="3.40.50.720">
    <property type="entry name" value="NAD(P)-binding Rossmann-like Domain"/>
    <property type="match status" value="2"/>
</dbReference>
<keyword evidence="2 5" id="KW-0560">Oxidoreductase</keyword>
<name>A0A645FF84_9ZZZZ</name>
<dbReference type="AlphaFoldDB" id="A0A645FF84"/>
<keyword evidence="3" id="KW-0520">NAD</keyword>
<dbReference type="InterPro" id="IPR036291">
    <property type="entry name" value="NAD(P)-bd_dom_sf"/>
</dbReference>
<dbReference type="CDD" id="cd05299">
    <property type="entry name" value="CtBP_dh"/>
    <property type="match status" value="1"/>
</dbReference>
<dbReference type="PANTHER" id="PTHR42789">
    <property type="entry name" value="D-ISOMER SPECIFIC 2-HYDROXYACID DEHYDROGENASE FAMILY PROTEIN (AFU_ORTHOLOGUE AFUA_6G10090)"/>
    <property type="match status" value="1"/>
</dbReference>
<feature type="domain" description="D-isomer specific 2-hydroxyacid dehydrogenase NAD-binding" evidence="4">
    <location>
        <begin position="7"/>
        <end position="183"/>
    </location>
</feature>
<sequence>MADHALTLIMVCSRQLFKLDHNIRSDKWSYKNINTKLYRMQGKTAGLLGFGKIPRNLAKKLQALGMNVLAYDPFVTEEQAAAAGVRKVDVEELMSQSDFVSVHVPLTKATRYMISYKEIGLMKPTAYLINAGRGAIVEEAALLKALQEKKIAGAALDVFEEEPMKPGNPFLDFDNVVVSPHSAWYTEEAIVDLQRGAAMEVARVLSGEAPKSPVNKPVKK</sequence>
<dbReference type="PANTHER" id="PTHR42789:SF1">
    <property type="entry name" value="D-ISOMER SPECIFIC 2-HYDROXYACID DEHYDROGENASE FAMILY PROTEIN (AFU_ORTHOLOGUE AFUA_6G10090)"/>
    <property type="match status" value="1"/>
</dbReference>
<dbReference type="InterPro" id="IPR043322">
    <property type="entry name" value="CtBP"/>
</dbReference>
<evidence type="ECO:0000313" key="5">
    <source>
        <dbReference type="EMBL" id="MPN11043.1"/>
    </source>
</evidence>
<comment type="similarity">
    <text evidence="1">Belongs to the D-isomer specific 2-hydroxyacid dehydrogenase family.</text>
</comment>
<dbReference type="InterPro" id="IPR029753">
    <property type="entry name" value="D-isomer_DH_CS"/>
</dbReference>
<dbReference type="FunFam" id="3.40.50.720:FF:000203">
    <property type="entry name" value="D-3-phosphoglycerate dehydrogenase (SerA)"/>
    <property type="match status" value="1"/>
</dbReference>
<evidence type="ECO:0000256" key="3">
    <source>
        <dbReference type="ARBA" id="ARBA00023027"/>
    </source>
</evidence>
<dbReference type="InterPro" id="IPR006140">
    <property type="entry name" value="D-isomer_DH_NAD-bd"/>
</dbReference>
<accession>A0A645FF84</accession>
<protein>
    <submittedName>
        <fullName evidence="5">Glycerate dehydrogenase</fullName>
        <ecNumber evidence="5">1.1.1.29</ecNumber>
    </submittedName>
</protein>
<dbReference type="SUPFAM" id="SSF51735">
    <property type="entry name" value="NAD(P)-binding Rossmann-fold domains"/>
    <property type="match status" value="1"/>
</dbReference>
<proteinExistence type="inferred from homology"/>
<comment type="caution">
    <text evidence="5">The sequence shown here is derived from an EMBL/GenBank/DDBJ whole genome shotgun (WGS) entry which is preliminary data.</text>
</comment>
<dbReference type="GO" id="GO:0051287">
    <property type="term" value="F:NAD binding"/>
    <property type="evidence" value="ECO:0007669"/>
    <property type="project" value="InterPro"/>
</dbReference>